<dbReference type="HOGENOM" id="CLU_047561_0_0_11"/>
<accession>A0A061A5L3</accession>
<dbReference type="Proteomes" id="UP000756710">
    <property type="component" value="Unassembled WGS sequence"/>
</dbReference>
<name>A0A061A5L3_9ACTN</name>
<dbReference type="EMBL" id="JAGGLR010000016">
    <property type="protein sequence ID" value="MBP2064646.1"/>
    <property type="molecule type" value="Genomic_DNA"/>
</dbReference>
<evidence type="ECO:0000313" key="3">
    <source>
        <dbReference type="Proteomes" id="UP000756710"/>
    </source>
</evidence>
<gene>
    <name evidence="2" type="ORF">J2Z30_005670</name>
    <name evidence="1" type="ORF">SIRAN7713</name>
</gene>
<organism evidence="1">
    <name type="scientific">Streptomyces iranensis</name>
    <dbReference type="NCBI Taxonomy" id="576784"/>
    <lineage>
        <taxon>Bacteria</taxon>
        <taxon>Bacillati</taxon>
        <taxon>Actinomycetota</taxon>
        <taxon>Actinomycetes</taxon>
        <taxon>Kitasatosporales</taxon>
        <taxon>Streptomycetaceae</taxon>
        <taxon>Streptomyces</taxon>
        <taxon>Streptomyces violaceusniger group</taxon>
    </lineage>
</organism>
<dbReference type="AlphaFoldDB" id="A0A061A5L3"/>
<evidence type="ECO:0000313" key="1">
    <source>
        <dbReference type="EMBL" id="CDR12612.1"/>
    </source>
</evidence>
<dbReference type="InterPro" id="IPR029063">
    <property type="entry name" value="SAM-dependent_MTases_sf"/>
</dbReference>
<evidence type="ECO:0000313" key="2">
    <source>
        <dbReference type="EMBL" id="MBP2064646.1"/>
    </source>
</evidence>
<reference evidence="1" key="1">
    <citation type="submission" date="2014-05" db="EMBL/GenBank/DDBJ databases">
        <authorList>
            <person name="Horn Fabian"/>
        </authorList>
    </citation>
    <scope>NUCLEOTIDE SEQUENCE</scope>
</reference>
<dbReference type="EMBL" id="LK022848">
    <property type="protein sequence ID" value="CDR12612.1"/>
    <property type="molecule type" value="Genomic_DNA"/>
</dbReference>
<dbReference type="SUPFAM" id="SSF53335">
    <property type="entry name" value="S-adenosyl-L-methionine-dependent methyltransferases"/>
    <property type="match status" value="1"/>
</dbReference>
<sequence length="278" mass="29128">MKTTDVPRYTPDWLELREGADAAARSPELLEALGPQLSGPPLVIHDLGCGTGSMGRWLAPRLSGPQLWILHDRDPDLLDRAAVRMPRAATDGSRITIATARGDLSRLTASTLDGASLVTASALLDVLTPGEVDGIAAACAEAECPALLALSVVGRVELTPADPMDAEITEAFNAHQRRGGLVGPDAMAVASEAFARHGATVRTHASPWVLGAEHSALTAAWLRGWVGAAVEHRPELGAHAEAYLRRRLAMAASGALRVVVHHHDLLALPAPRTLGAAA</sequence>
<reference evidence="2 3" key="2">
    <citation type="submission" date="2021-03" db="EMBL/GenBank/DDBJ databases">
        <title>Genomic Encyclopedia of Type Strains, Phase IV (KMG-IV): sequencing the most valuable type-strain genomes for metagenomic binning, comparative biology and taxonomic classification.</title>
        <authorList>
            <person name="Goeker M."/>
        </authorList>
    </citation>
    <scope>NUCLEOTIDE SEQUENCE [LARGE SCALE GENOMIC DNA]</scope>
    <source>
        <strain evidence="2 3">DSM 41954</strain>
    </source>
</reference>
<proteinExistence type="predicted"/>
<keyword evidence="3" id="KW-1185">Reference proteome</keyword>
<evidence type="ECO:0008006" key="4">
    <source>
        <dbReference type="Google" id="ProtNLM"/>
    </source>
</evidence>
<protein>
    <recommendedName>
        <fullName evidence="4">Methyltransferase domain-containing protein</fullName>
    </recommendedName>
</protein>
<dbReference type="Gene3D" id="3.40.50.150">
    <property type="entry name" value="Vaccinia Virus protein VP39"/>
    <property type="match status" value="1"/>
</dbReference>